<evidence type="ECO:0000256" key="1">
    <source>
        <dbReference type="SAM" id="MobiDB-lite"/>
    </source>
</evidence>
<dbReference type="AlphaFoldDB" id="A0A7E6F877"/>
<dbReference type="KEGG" id="osn:118765699"/>
<evidence type="ECO:0000313" key="3">
    <source>
        <dbReference type="RefSeq" id="XP_036363971.1"/>
    </source>
</evidence>
<dbReference type="Proteomes" id="UP000515154">
    <property type="component" value="Linkage group LG13"/>
</dbReference>
<reference evidence="3" key="1">
    <citation type="submission" date="2025-08" db="UniProtKB">
        <authorList>
            <consortium name="RefSeq"/>
        </authorList>
    </citation>
    <scope>IDENTIFICATION</scope>
</reference>
<protein>
    <submittedName>
        <fullName evidence="3">Uncharacterized protein LOC118765699</fullName>
    </submittedName>
</protein>
<evidence type="ECO:0000313" key="2">
    <source>
        <dbReference type="Proteomes" id="UP000515154"/>
    </source>
</evidence>
<name>A0A7E6F877_9MOLL</name>
<feature type="region of interest" description="Disordered" evidence="1">
    <location>
        <begin position="134"/>
        <end position="158"/>
    </location>
</feature>
<feature type="compositionally biased region" description="Polar residues" evidence="1">
    <location>
        <begin position="140"/>
        <end position="150"/>
    </location>
</feature>
<organism evidence="2 3">
    <name type="scientific">Octopus sinensis</name>
    <name type="common">East Asian common octopus</name>
    <dbReference type="NCBI Taxonomy" id="2607531"/>
    <lineage>
        <taxon>Eukaryota</taxon>
        <taxon>Metazoa</taxon>
        <taxon>Spiralia</taxon>
        <taxon>Lophotrochozoa</taxon>
        <taxon>Mollusca</taxon>
        <taxon>Cephalopoda</taxon>
        <taxon>Coleoidea</taxon>
        <taxon>Octopodiformes</taxon>
        <taxon>Octopoda</taxon>
        <taxon>Incirrata</taxon>
        <taxon>Octopodidae</taxon>
        <taxon>Octopus</taxon>
    </lineage>
</organism>
<keyword evidence="2" id="KW-1185">Reference proteome</keyword>
<accession>A0A7E6F877</accession>
<sequence>MSEIIERPGFFTRLRTGTQRVLQCIIPYLNRPKPKDDAAKPNSTIADLSSAATSEELGDHFDMNPSFKKLPFFDTPHFKSSIRSCSVMDIGIHEKYLPAVETVTRDVRFYEGTSIIELPTIGATLHNFYGVRGLTPPDDSPTNDSVSTDTGLGDDECQ</sequence>
<dbReference type="RefSeq" id="XP_036363971.1">
    <property type="nucleotide sequence ID" value="XM_036508078.1"/>
</dbReference>
<proteinExistence type="predicted"/>
<gene>
    <name evidence="3" type="primary">LOC118765699</name>
</gene>